<evidence type="ECO:0000313" key="2">
    <source>
        <dbReference type="EMBL" id="MBB5156959.1"/>
    </source>
</evidence>
<comment type="caution">
    <text evidence="2">The sequence shown here is derived from an EMBL/GenBank/DDBJ whole genome shotgun (WGS) entry which is preliminary data.</text>
</comment>
<feature type="compositionally biased region" description="Basic and acidic residues" evidence="1">
    <location>
        <begin position="124"/>
        <end position="139"/>
    </location>
</feature>
<proteinExistence type="predicted"/>
<feature type="region of interest" description="Disordered" evidence="1">
    <location>
        <begin position="124"/>
        <end position="222"/>
    </location>
</feature>
<feature type="compositionally biased region" description="Polar residues" evidence="1">
    <location>
        <begin position="199"/>
        <end position="208"/>
    </location>
</feature>
<keyword evidence="3" id="KW-1185">Reference proteome</keyword>
<feature type="compositionally biased region" description="Basic and acidic residues" evidence="1">
    <location>
        <begin position="152"/>
        <end position="162"/>
    </location>
</feature>
<name>A0A840QEF5_9PSEU</name>
<organism evidence="2 3">
    <name type="scientific">Saccharopolyspora phatthalungensis</name>
    <dbReference type="NCBI Taxonomy" id="664693"/>
    <lineage>
        <taxon>Bacteria</taxon>
        <taxon>Bacillati</taxon>
        <taxon>Actinomycetota</taxon>
        <taxon>Actinomycetes</taxon>
        <taxon>Pseudonocardiales</taxon>
        <taxon>Pseudonocardiaceae</taxon>
        <taxon>Saccharopolyspora</taxon>
    </lineage>
</organism>
<protein>
    <submittedName>
        <fullName evidence="2">Uncharacterized protein</fullName>
    </submittedName>
</protein>
<gene>
    <name evidence="2" type="ORF">BJ970_004493</name>
</gene>
<reference evidence="2 3" key="1">
    <citation type="submission" date="2020-08" db="EMBL/GenBank/DDBJ databases">
        <title>Sequencing the genomes of 1000 actinobacteria strains.</title>
        <authorList>
            <person name="Klenk H.-P."/>
        </authorList>
    </citation>
    <scope>NUCLEOTIDE SEQUENCE [LARGE SCALE GENOMIC DNA]</scope>
    <source>
        <strain evidence="2 3">DSM 45584</strain>
    </source>
</reference>
<evidence type="ECO:0000313" key="3">
    <source>
        <dbReference type="Proteomes" id="UP000584374"/>
    </source>
</evidence>
<evidence type="ECO:0000256" key="1">
    <source>
        <dbReference type="SAM" id="MobiDB-lite"/>
    </source>
</evidence>
<dbReference type="EMBL" id="JACHIW010000001">
    <property type="protein sequence ID" value="MBB5156959.1"/>
    <property type="molecule type" value="Genomic_DNA"/>
</dbReference>
<accession>A0A840QEF5</accession>
<dbReference type="AlphaFoldDB" id="A0A840QEF5"/>
<dbReference type="Proteomes" id="UP000584374">
    <property type="component" value="Unassembled WGS sequence"/>
</dbReference>
<feature type="compositionally biased region" description="Basic residues" evidence="1">
    <location>
        <begin position="185"/>
        <end position="198"/>
    </location>
</feature>
<sequence length="222" mass="25376">MGVALVAAGIAGLATAKLLLRHRFTGLLWKVYRREAGVLNFKALLTHLGEALFRHRMAKFPHGRGNGLRRMLLNSSGSVSVRQFGLREKDFAPRGRMEHIVRGAIGLVAEGFFPRDRATVLHGRRDWRTPLPRHQDHRLIPAPRRRGPQRPRTADRVADPGHAHWLMPVQPSPHRKVTSLLARHSPGRHPPRRRRRTLTRAQPTLNPRRSNEHSQPPRHPLR</sequence>